<evidence type="ECO:0000313" key="4">
    <source>
        <dbReference type="RefSeq" id="XP_014663065.1"/>
    </source>
</evidence>
<dbReference type="RefSeq" id="XP_014663065.1">
    <property type="nucleotide sequence ID" value="XM_014807579.1"/>
</dbReference>
<feature type="region of interest" description="Disordered" evidence="1">
    <location>
        <begin position="166"/>
        <end position="185"/>
    </location>
</feature>
<evidence type="ECO:0000256" key="2">
    <source>
        <dbReference type="SAM" id="SignalP"/>
    </source>
</evidence>
<accession>A0ABM1DSZ4</accession>
<reference evidence="4" key="1">
    <citation type="submission" date="2025-08" db="UniProtKB">
        <authorList>
            <consortium name="RefSeq"/>
        </authorList>
    </citation>
    <scope>IDENTIFICATION</scope>
</reference>
<dbReference type="Proteomes" id="UP000695022">
    <property type="component" value="Unplaced"/>
</dbReference>
<protein>
    <submittedName>
        <fullName evidence="4">Uncharacterized protein LOC106805826 isoform X1</fullName>
    </submittedName>
</protein>
<keyword evidence="3" id="KW-1185">Reference proteome</keyword>
<evidence type="ECO:0000256" key="1">
    <source>
        <dbReference type="SAM" id="MobiDB-lite"/>
    </source>
</evidence>
<gene>
    <name evidence="4" type="primary">LOC106805826</name>
</gene>
<feature type="chain" id="PRO_5046024863" evidence="2">
    <location>
        <begin position="24"/>
        <end position="185"/>
    </location>
</feature>
<feature type="signal peptide" evidence="2">
    <location>
        <begin position="1"/>
        <end position="23"/>
    </location>
</feature>
<name>A0ABM1DSZ4_PRICU</name>
<organism evidence="3 4">
    <name type="scientific">Priapulus caudatus</name>
    <name type="common">Priapulid worm</name>
    <dbReference type="NCBI Taxonomy" id="37621"/>
    <lineage>
        <taxon>Eukaryota</taxon>
        <taxon>Metazoa</taxon>
        <taxon>Ecdysozoa</taxon>
        <taxon>Scalidophora</taxon>
        <taxon>Priapulida</taxon>
        <taxon>Priapulimorpha</taxon>
        <taxon>Priapulimorphida</taxon>
        <taxon>Priapulidae</taxon>
        <taxon>Priapulus</taxon>
    </lineage>
</organism>
<dbReference type="GeneID" id="106805826"/>
<sequence>MASVRVAVVTILVLTVLCMMADAQRASREDAVILGLRNRREARIYQRCDNETVICTEFEDAGSCSETCETGPGIQYQTRSCNCTLAVNEVDGTITFNPVPVDRLGRRQTRILDDNGCLFNDERELCENTLIRLIVCNDEVDCPEMTTPAEMSTTGELSTTAEVTTTEEMSATAEMSTTEEMPMPV</sequence>
<keyword evidence="2" id="KW-0732">Signal</keyword>
<evidence type="ECO:0000313" key="3">
    <source>
        <dbReference type="Proteomes" id="UP000695022"/>
    </source>
</evidence>
<proteinExistence type="predicted"/>